<evidence type="ECO:0000259" key="5">
    <source>
        <dbReference type="Pfam" id="PF04755"/>
    </source>
</evidence>
<keyword evidence="7" id="KW-1185">Reference proteome</keyword>
<dbReference type="Pfam" id="PF04755">
    <property type="entry name" value="PAP_fibrillin"/>
    <property type="match status" value="1"/>
</dbReference>
<evidence type="ECO:0000313" key="6">
    <source>
        <dbReference type="EMBL" id="KAK7245912.1"/>
    </source>
</evidence>
<feature type="domain" description="Plastid lipid-associated protein/fibrillin conserved" evidence="5">
    <location>
        <begin position="76"/>
        <end position="291"/>
    </location>
</feature>
<proteinExistence type="inferred from homology"/>
<dbReference type="InterPro" id="IPR039633">
    <property type="entry name" value="PAP"/>
</dbReference>
<reference evidence="6 7" key="1">
    <citation type="submission" date="2024-01" db="EMBL/GenBank/DDBJ databases">
        <title>The genomes of 5 underutilized Papilionoideae crops provide insights into root nodulation and disease resistanc.</title>
        <authorList>
            <person name="Yuan L."/>
        </authorList>
    </citation>
    <scope>NUCLEOTIDE SEQUENCE [LARGE SCALE GENOMIC DNA]</scope>
    <source>
        <strain evidence="6">ZHUSHIDOU_FW_LH</strain>
        <tissue evidence="6">Leaf</tissue>
    </source>
</reference>
<comment type="caution">
    <text evidence="6">The sequence shown here is derived from an EMBL/GenBank/DDBJ whole genome shotgun (WGS) entry which is preliminary data.</text>
</comment>
<evidence type="ECO:0000256" key="3">
    <source>
        <dbReference type="ARBA" id="ARBA00022640"/>
    </source>
</evidence>
<organism evidence="6 7">
    <name type="scientific">Crotalaria pallida</name>
    <name type="common">Smooth rattlebox</name>
    <name type="synonym">Crotalaria striata</name>
    <dbReference type="NCBI Taxonomy" id="3830"/>
    <lineage>
        <taxon>Eukaryota</taxon>
        <taxon>Viridiplantae</taxon>
        <taxon>Streptophyta</taxon>
        <taxon>Embryophyta</taxon>
        <taxon>Tracheophyta</taxon>
        <taxon>Spermatophyta</taxon>
        <taxon>Magnoliopsida</taxon>
        <taxon>eudicotyledons</taxon>
        <taxon>Gunneridae</taxon>
        <taxon>Pentapetalae</taxon>
        <taxon>rosids</taxon>
        <taxon>fabids</taxon>
        <taxon>Fabales</taxon>
        <taxon>Fabaceae</taxon>
        <taxon>Papilionoideae</taxon>
        <taxon>50 kb inversion clade</taxon>
        <taxon>genistoids sensu lato</taxon>
        <taxon>core genistoids</taxon>
        <taxon>Crotalarieae</taxon>
        <taxon>Crotalaria</taxon>
    </lineage>
</organism>
<keyword evidence="3" id="KW-0934">Plastid</keyword>
<comment type="similarity">
    <text evidence="2">Belongs to the PAP/fibrillin family.</text>
</comment>
<dbReference type="GO" id="GO:0009536">
    <property type="term" value="C:plastid"/>
    <property type="evidence" value="ECO:0007669"/>
    <property type="project" value="UniProtKB-SubCell"/>
</dbReference>
<accession>A0AAN9HRZ7</accession>
<dbReference type="InterPro" id="IPR006843">
    <property type="entry name" value="PAP/fibrillin_dom"/>
</dbReference>
<dbReference type="Proteomes" id="UP001372338">
    <property type="component" value="Unassembled WGS sequence"/>
</dbReference>
<evidence type="ECO:0000256" key="4">
    <source>
        <dbReference type="ARBA" id="ARBA00022946"/>
    </source>
</evidence>
<sequence length="302" mass="32759">MASSVNQLRFCSALSLTSRLSHTPSILPPRPPVAGSWTKPVAKPRLLADIPRPVFCVWAVTYDNAEVGVEEKDVERLKKTLIEAFDGTDRGLQAKRDERGEIVELINQLETLNPTPVPTDALTLLDGKWTLAYTSCASLFPFLAKATGPLFSVAKISQTIDSENFAVQNSVQIAFPLGTTAVGTNATFEVRSAKRVEVKIEEGVIGTPQLTDSLVIPDEVEILGHNIDLTPIKGILITIQDTADSVAKSISSQPPLKIPISRLHAQSWLLTTYLDEELRISRDDGGSVFVLIKEGSSLLSSS</sequence>
<keyword evidence="4" id="KW-0809">Transit peptide</keyword>
<comment type="subcellular location">
    <subcellularLocation>
        <location evidence="1">Plastid</location>
    </subcellularLocation>
</comment>
<evidence type="ECO:0000256" key="1">
    <source>
        <dbReference type="ARBA" id="ARBA00004474"/>
    </source>
</evidence>
<name>A0AAN9HRZ7_CROPI</name>
<protein>
    <recommendedName>
        <fullName evidence="5">Plastid lipid-associated protein/fibrillin conserved domain-containing protein</fullName>
    </recommendedName>
</protein>
<dbReference type="PANTHER" id="PTHR31906">
    <property type="entry name" value="PLASTID-LIPID-ASSOCIATED PROTEIN 4, CHLOROPLASTIC-RELATED"/>
    <property type="match status" value="1"/>
</dbReference>
<evidence type="ECO:0000256" key="2">
    <source>
        <dbReference type="ARBA" id="ARBA00005845"/>
    </source>
</evidence>
<dbReference type="AlphaFoldDB" id="A0AAN9HRZ7"/>
<dbReference type="EMBL" id="JAYWIO010000008">
    <property type="protein sequence ID" value="KAK7245912.1"/>
    <property type="molecule type" value="Genomic_DNA"/>
</dbReference>
<gene>
    <name evidence="6" type="ORF">RIF29_40766</name>
</gene>
<evidence type="ECO:0000313" key="7">
    <source>
        <dbReference type="Proteomes" id="UP001372338"/>
    </source>
</evidence>